<sequence length="93" mass="10427">MKSVAIFITGLLFASIASAAPIAAQRNDEPALPHQVAKRGDINSTYCDVYPEVFPCSEFCKGNQLADFCRPEYCDHHPEHWSCKPKYKTQPPK</sequence>
<dbReference type="AlphaFoldDB" id="A0A9N8JIU0"/>
<proteinExistence type="predicted"/>
<dbReference type="Proteomes" id="UP000714618">
    <property type="component" value="Unassembled WGS sequence"/>
</dbReference>
<organism evidence="2 3">
    <name type="scientific">Aureobasidium mustum</name>
    <dbReference type="NCBI Taxonomy" id="2773714"/>
    <lineage>
        <taxon>Eukaryota</taxon>
        <taxon>Fungi</taxon>
        <taxon>Dikarya</taxon>
        <taxon>Ascomycota</taxon>
        <taxon>Pezizomycotina</taxon>
        <taxon>Dothideomycetes</taxon>
        <taxon>Dothideomycetidae</taxon>
        <taxon>Dothideales</taxon>
        <taxon>Saccotheciaceae</taxon>
        <taxon>Aureobasidium</taxon>
    </lineage>
</organism>
<feature type="signal peptide" evidence="1">
    <location>
        <begin position="1"/>
        <end position="19"/>
    </location>
</feature>
<accession>A0A9N8JIU0</accession>
<dbReference type="EMBL" id="CAIJEO010000002">
    <property type="protein sequence ID" value="CAD0086876.1"/>
    <property type="molecule type" value="Genomic_DNA"/>
</dbReference>
<feature type="chain" id="PRO_5040426271" evidence="1">
    <location>
        <begin position="20"/>
        <end position="93"/>
    </location>
</feature>
<name>A0A9N8JIU0_9PEZI</name>
<comment type="caution">
    <text evidence="2">The sequence shown here is derived from an EMBL/GenBank/DDBJ whole genome shotgun (WGS) entry which is preliminary data.</text>
</comment>
<reference evidence="2" key="1">
    <citation type="submission" date="2020-06" db="EMBL/GenBank/DDBJ databases">
        <authorList>
            <person name="Onetto C."/>
        </authorList>
    </citation>
    <scope>NUCLEOTIDE SEQUENCE</scope>
</reference>
<keyword evidence="3" id="KW-1185">Reference proteome</keyword>
<protein>
    <submittedName>
        <fullName evidence="2">Uncharacterized protein</fullName>
    </submittedName>
</protein>
<dbReference type="OrthoDB" id="2862635at2759"/>
<evidence type="ECO:0000256" key="1">
    <source>
        <dbReference type="SAM" id="SignalP"/>
    </source>
</evidence>
<evidence type="ECO:0000313" key="3">
    <source>
        <dbReference type="Proteomes" id="UP000714618"/>
    </source>
</evidence>
<keyword evidence="1" id="KW-0732">Signal</keyword>
<evidence type="ECO:0000313" key="2">
    <source>
        <dbReference type="EMBL" id="CAD0086876.1"/>
    </source>
</evidence>
<gene>
    <name evidence="2" type="ORF">AWRI4233_LOCUS1104</name>
</gene>